<keyword evidence="6" id="KW-0456">Lyase</keyword>
<dbReference type="AlphaFoldDB" id="A0A669DQT3"/>
<evidence type="ECO:0000256" key="3">
    <source>
        <dbReference type="ARBA" id="ARBA00013142"/>
    </source>
</evidence>
<dbReference type="InterPro" id="IPR036849">
    <property type="entry name" value="Enolase-like_C_sf"/>
</dbReference>
<dbReference type="SFLD" id="SFLDS00001">
    <property type="entry name" value="Enolase"/>
    <property type="match status" value="1"/>
</dbReference>
<dbReference type="PANTHER" id="PTHR13794">
    <property type="entry name" value="ENOLASE SUPERFAMILY, MANDELATE RACEMASE"/>
    <property type="match status" value="1"/>
</dbReference>
<reference evidence="11" key="3">
    <citation type="submission" date="2025-09" db="UniProtKB">
        <authorList>
            <consortium name="Ensembl"/>
        </authorList>
    </citation>
    <scope>IDENTIFICATION</scope>
</reference>
<dbReference type="Ensembl" id="ENSONIT00000045227.1">
    <property type="protein sequence ID" value="ENSONIP00000061743.1"/>
    <property type="gene ID" value="ENSONIG00000006085.2"/>
</dbReference>
<dbReference type="GO" id="GO:0016052">
    <property type="term" value="P:carbohydrate catabolic process"/>
    <property type="evidence" value="ECO:0007669"/>
    <property type="project" value="InterPro"/>
</dbReference>
<dbReference type="SUPFAM" id="SSF51604">
    <property type="entry name" value="Enolase C-terminal domain-like"/>
    <property type="match status" value="1"/>
</dbReference>
<dbReference type="PROSITE" id="PS00909">
    <property type="entry name" value="MR_MLE_2"/>
    <property type="match status" value="1"/>
</dbReference>
<evidence type="ECO:0000313" key="11">
    <source>
        <dbReference type="Ensembl" id="ENSONIP00000061743.1"/>
    </source>
</evidence>
<keyword evidence="5" id="KW-0460">Magnesium</keyword>
<name>A0A669DQT3_ORENI</name>
<proteinExistence type="inferred from homology"/>
<comment type="catalytic activity">
    <reaction evidence="1">
        <text>L-fuconate = 2-dehydro-3-deoxy-L-fuconate + H2O</text>
        <dbReference type="Rhea" id="RHEA:22772"/>
        <dbReference type="ChEBI" id="CHEBI:15377"/>
        <dbReference type="ChEBI" id="CHEBI:21291"/>
        <dbReference type="ChEBI" id="CHEBI:37448"/>
        <dbReference type="EC" id="4.2.1.68"/>
    </reaction>
</comment>
<dbReference type="PANTHER" id="PTHR13794:SF58">
    <property type="entry name" value="MITOCHONDRIAL ENOLASE SUPERFAMILY MEMBER 1"/>
    <property type="match status" value="1"/>
</dbReference>
<dbReference type="InterPro" id="IPR046945">
    <property type="entry name" value="RHMD-like"/>
</dbReference>
<protein>
    <recommendedName>
        <fullName evidence="8">Mitochondrial enolase superfamily member 1</fullName>
        <ecNumber evidence="3">4.2.1.68</ecNumber>
    </recommendedName>
    <alternativeName>
        <fullName evidence="9">L-fuconate dehydratase</fullName>
    </alternativeName>
</protein>
<dbReference type="SUPFAM" id="SSF54826">
    <property type="entry name" value="Enolase N-terminal domain-like"/>
    <property type="match status" value="1"/>
</dbReference>
<dbReference type="Proteomes" id="UP000005207">
    <property type="component" value="Linkage group LG9"/>
</dbReference>
<dbReference type="GO" id="GO:0009063">
    <property type="term" value="P:amino acid catabolic process"/>
    <property type="evidence" value="ECO:0007669"/>
    <property type="project" value="InterPro"/>
</dbReference>
<evidence type="ECO:0000256" key="6">
    <source>
        <dbReference type="ARBA" id="ARBA00023239"/>
    </source>
</evidence>
<keyword evidence="4" id="KW-0479">Metal-binding</keyword>
<evidence type="ECO:0000256" key="1">
    <source>
        <dbReference type="ARBA" id="ARBA00001737"/>
    </source>
</evidence>
<dbReference type="CDD" id="cd03324">
    <property type="entry name" value="rTSbeta_L-fuconate_dehydratase"/>
    <property type="match status" value="1"/>
</dbReference>
<evidence type="ECO:0000256" key="2">
    <source>
        <dbReference type="ARBA" id="ARBA00001946"/>
    </source>
</evidence>
<evidence type="ECO:0000259" key="10">
    <source>
        <dbReference type="SMART" id="SM00922"/>
    </source>
</evidence>
<dbReference type="Gene3D" id="3.30.390.10">
    <property type="entry name" value="Enolase-like, N-terminal domain"/>
    <property type="match status" value="1"/>
</dbReference>
<comment type="cofactor">
    <cofactor evidence="2">
        <name>Mg(2+)</name>
        <dbReference type="ChEBI" id="CHEBI:18420"/>
    </cofactor>
</comment>
<dbReference type="GeneTree" id="ENSGT00390000014290"/>
<evidence type="ECO:0000256" key="4">
    <source>
        <dbReference type="ARBA" id="ARBA00022723"/>
    </source>
</evidence>
<gene>
    <name evidence="11" type="primary">ENOSF1</name>
    <name evidence="11" type="synonym">enosf1</name>
</gene>
<comment type="similarity">
    <text evidence="7">Belongs to the mandelate racemase/muconate lactonizing enzyme family. ENOSF1 subfamily.</text>
</comment>
<evidence type="ECO:0000313" key="12">
    <source>
        <dbReference type="Proteomes" id="UP000005207"/>
    </source>
</evidence>
<dbReference type="Gene3D" id="3.20.20.120">
    <property type="entry name" value="Enolase-like C-terminal domain"/>
    <property type="match status" value="1"/>
</dbReference>
<dbReference type="InterPro" id="IPR018110">
    <property type="entry name" value="Mandel_Rmase/mucon_lact_enz_CS"/>
</dbReference>
<dbReference type="SFLD" id="SFLDG00179">
    <property type="entry name" value="mandelate_racemase"/>
    <property type="match status" value="1"/>
</dbReference>
<dbReference type="SMART" id="SM00922">
    <property type="entry name" value="MR_MLE"/>
    <property type="match status" value="1"/>
</dbReference>
<accession>A0A669DQT3</accession>
<sequence length="398" mass="44392">MSHKIVNLRVRDVRFPTSLEQHGSDAMHTDPDYSAAYVVLDTDSGLKGFGLTFTLGKGTEIVLCAVKALAGLVIGKSLQEIVSNFRGFYRLLTSDGQMRWLGPEKGVIHLATAAVLNAVWDLWARAEGKPLWKLLVDMVKDQMLKEGYPAYTTSCAWLGYSDQQLKQLCSDALKSGWTRFKVKVGADLEDDIRRCRLIRQMIGPSSTLMIDANQRWDVAEAISWVSRLAEVKPLWIEEPTSPDDILGHAAISKALAPLGIGVATGEQCHNRVMFKQFLQASALQFVQIDSCRLGSVNENLAVLLMAYKFQVPVCPHAGGVGLCELVQHLILFDYICVSADLRNRMCEYVDHLHEHFTSPVVIQDAHYMPPKDPGYSCEMLEESVNRHDALCLEKKTKN</sequence>
<dbReference type="EC" id="4.2.1.68" evidence="3"/>
<evidence type="ECO:0000256" key="8">
    <source>
        <dbReference type="ARBA" id="ARBA00073815"/>
    </source>
</evidence>
<reference evidence="12" key="1">
    <citation type="submission" date="2012-01" db="EMBL/GenBank/DDBJ databases">
        <title>The Genome Sequence of Oreochromis niloticus (Nile Tilapia).</title>
        <authorList>
            <consortium name="Broad Institute Genome Assembly Team"/>
            <consortium name="Broad Institute Sequencing Platform"/>
            <person name="Di Palma F."/>
            <person name="Johnson J."/>
            <person name="Lander E.S."/>
            <person name="Lindblad-Toh K."/>
        </authorList>
    </citation>
    <scope>NUCLEOTIDE SEQUENCE [LARGE SCALE GENOMIC DNA]</scope>
</reference>
<dbReference type="GO" id="GO:0000287">
    <property type="term" value="F:magnesium ion binding"/>
    <property type="evidence" value="ECO:0007669"/>
    <property type="project" value="TreeGrafter"/>
</dbReference>
<dbReference type="GO" id="GO:0050023">
    <property type="term" value="F:L-fuconate dehydratase activity"/>
    <property type="evidence" value="ECO:0007669"/>
    <property type="project" value="UniProtKB-EC"/>
</dbReference>
<dbReference type="Pfam" id="PF02746">
    <property type="entry name" value="MR_MLE_N"/>
    <property type="match status" value="1"/>
</dbReference>
<dbReference type="InterPro" id="IPR029065">
    <property type="entry name" value="Enolase_C-like"/>
</dbReference>
<dbReference type="InterPro" id="IPR029017">
    <property type="entry name" value="Enolase-like_N"/>
</dbReference>
<dbReference type="InterPro" id="IPR013342">
    <property type="entry name" value="Mandelate_racemase_C"/>
</dbReference>
<dbReference type="InterPro" id="IPR034610">
    <property type="entry name" value="L-fuconate_dehydratase"/>
</dbReference>
<dbReference type="FunFam" id="3.20.20.120:FF:000007">
    <property type="entry name" value="Mitochondrial enolase superfamily member 1"/>
    <property type="match status" value="1"/>
</dbReference>
<evidence type="ECO:0000256" key="9">
    <source>
        <dbReference type="ARBA" id="ARBA00078003"/>
    </source>
</evidence>
<keyword evidence="12" id="KW-1185">Reference proteome</keyword>
<evidence type="ECO:0000256" key="5">
    <source>
        <dbReference type="ARBA" id="ARBA00022842"/>
    </source>
</evidence>
<feature type="domain" description="Mandelate racemase/muconate lactonizing enzyme C-terminal" evidence="10">
    <location>
        <begin position="162"/>
        <end position="258"/>
    </location>
</feature>
<dbReference type="Pfam" id="PF13378">
    <property type="entry name" value="MR_MLE_C"/>
    <property type="match status" value="1"/>
</dbReference>
<dbReference type="InterPro" id="IPR013341">
    <property type="entry name" value="Mandelate_racemase_N_dom"/>
</dbReference>
<organism evidence="11 12">
    <name type="scientific">Oreochromis niloticus</name>
    <name type="common">Nile tilapia</name>
    <name type="synonym">Tilapia nilotica</name>
    <dbReference type="NCBI Taxonomy" id="8128"/>
    <lineage>
        <taxon>Eukaryota</taxon>
        <taxon>Metazoa</taxon>
        <taxon>Chordata</taxon>
        <taxon>Craniata</taxon>
        <taxon>Vertebrata</taxon>
        <taxon>Euteleostomi</taxon>
        <taxon>Actinopterygii</taxon>
        <taxon>Neopterygii</taxon>
        <taxon>Teleostei</taxon>
        <taxon>Neoteleostei</taxon>
        <taxon>Acanthomorphata</taxon>
        <taxon>Ovalentaria</taxon>
        <taxon>Cichlomorphae</taxon>
        <taxon>Cichliformes</taxon>
        <taxon>Cichlidae</taxon>
        <taxon>African cichlids</taxon>
        <taxon>Pseudocrenilabrinae</taxon>
        <taxon>Oreochromini</taxon>
        <taxon>Oreochromis</taxon>
    </lineage>
</organism>
<evidence type="ECO:0000256" key="7">
    <source>
        <dbReference type="ARBA" id="ARBA00061144"/>
    </source>
</evidence>
<reference evidence="11" key="2">
    <citation type="submission" date="2025-08" db="UniProtKB">
        <authorList>
            <consortium name="Ensembl"/>
        </authorList>
    </citation>
    <scope>IDENTIFICATION</scope>
</reference>